<keyword evidence="1" id="KW-0677">Repeat</keyword>
<dbReference type="InterPro" id="IPR027417">
    <property type="entry name" value="P-loop_NTPase"/>
</dbReference>
<dbReference type="Pfam" id="PF24883">
    <property type="entry name" value="NPHP3_N"/>
    <property type="match status" value="1"/>
</dbReference>
<dbReference type="PANTHER" id="PTHR10039">
    <property type="entry name" value="AMELOGENIN"/>
    <property type="match status" value="1"/>
</dbReference>
<dbReference type="EMBL" id="AMYD01001270">
    <property type="protein sequence ID" value="EQB53934.1"/>
    <property type="molecule type" value="Genomic_DNA"/>
</dbReference>
<sequence length="709" mass="81725">MMTSIEIIGFVSAVADFLDLAAENITVAREFGNSGSATTKADIDLERRIKLLDEQINAVHLSGPEFAKDGHEAKLLIRVDKYHDLTVRLLSLLDGFNSAKYVLGKEAKQSLIDELEDWRSRNYLRITKVIRHDLKRLLRDRGNLGYSLRVDLEALEHRITPSDRAGDIYNLGFLGVMRNVFSNFKTCIVEYAQKQILDELRVDGMKNRFEEVEKAHESSFAWILDPDSPLQGNKFFGSEARQQLVTWSLHGHGIFYISGKPGSGKSTLMKYLCQSSKMKRHLLAWAGEKALLMANFFFWQLGTDMQKSLDGMRRALLFSVLEEVPTLIQTVFPKHYQSFMEERPLQVRSSDVDVALKLLLDQTSFLTSHKLAFYIDGLDELDGDHDHLMAILLEWGRNHGESVKLCVSSREWEVFRQKLADCPKIRLHDITTHNITSYVNQELLENEEFLGYSEKSSKILELVKHITEKAEGSFLWVKIVLRRLKWSILSGDQLEDIQEKVDALPNELKDLYQSIFDSMGNESQGKLDRMRAMRSLLTVLHCKREPDDDHPPWLLISHSFLNDYEHDQDFALKLPIQPMHRTVLDERLECTRRLVYQRCMGMLDTFTLNTDDKPRYSPAGLDIKAVKKHSKLDFRPGDPEKGVRLEPAKSRNDSDDGFYGFVDDYYTSDSPDNNDEDVIEVKDDEDNANHLHRNAKYKDERKINNQFPS</sequence>
<organism evidence="5 6">
    <name type="scientific">Colletotrichum gloeosporioides (strain Cg-14)</name>
    <name type="common">Anthracnose fungus</name>
    <name type="synonym">Glomerella cingulata</name>
    <dbReference type="NCBI Taxonomy" id="1237896"/>
    <lineage>
        <taxon>Eukaryota</taxon>
        <taxon>Fungi</taxon>
        <taxon>Dikarya</taxon>
        <taxon>Ascomycota</taxon>
        <taxon>Pezizomycotina</taxon>
        <taxon>Sordariomycetes</taxon>
        <taxon>Hypocreomycetidae</taxon>
        <taxon>Glomerellales</taxon>
        <taxon>Glomerellaceae</taxon>
        <taxon>Colletotrichum</taxon>
        <taxon>Colletotrichum gloeosporioides species complex</taxon>
    </lineage>
</organism>
<evidence type="ECO:0000313" key="5">
    <source>
        <dbReference type="EMBL" id="EQB53934.1"/>
    </source>
</evidence>
<dbReference type="STRING" id="1237896.T0KPV7"/>
<evidence type="ECO:0000259" key="3">
    <source>
        <dbReference type="Pfam" id="PF24883"/>
    </source>
</evidence>
<dbReference type="OrthoDB" id="443402at2759"/>
<dbReference type="PANTHER" id="PTHR10039:SF5">
    <property type="entry name" value="NACHT DOMAIN-CONTAINING PROTEIN"/>
    <property type="match status" value="1"/>
</dbReference>
<feature type="domain" description="DUF7791" evidence="4">
    <location>
        <begin position="530"/>
        <end position="608"/>
    </location>
</feature>
<proteinExistence type="predicted"/>
<comment type="caution">
    <text evidence="5">The sequence shown here is derived from an EMBL/GenBank/DDBJ whole genome shotgun (WGS) entry which is preliminary data.</text>
</comment>
<gene>
    <name evidence="5" type="ORF">CGLO_06293</name>
</gene>
<feature type="domain" description="Nephrocystin 3-like N-terminal" evidence="3">
    <location>
        <begin position="244"/>
        <end position="410"/>
    </location>
</feature>
<dbReference type="SUPFAM" id="SSF52540">
    <property type="entry name" value="P-loop containing nucleoside triphosphate hydrolases"/>
    <property type="match status" value="1"/>
</dbReference>
<accession>T0KPV7</accession>
<protein>
    <submittedName>
        <fullName evidence="5">Uncharacterized protein</fullName>
    </submittedName>
</protein>
<dbReference type="HOGENOM" id="CLU_002341_5_0_1"/>
<evidence type="ECO:0000256" key="2">
    <source>
        <dbReference type="SAM" id="MobiDB-lite"/>
    </source>
</evidence>
<dbReference type="Pfam" id="PF25053">
    <property type="entry name" value="DUF7791"/>
    <property type="match status" value="1"/>
</dbReference>
<feature type="compositionally biased region" description="Basic and acidic residues" evidence="2">
    <location>
        <begin position="632"/>
        <end position="654"/>
    </location>
</feature>
<dbReference type="Gene3D" id="3.40.50.300">
    <property type="entry name" value="P-loop containing nucleotide triphosphate hydrolases"/>
    <property type="match status" value="1"/>
</dbReference>
<feature type="region of interest" description="Disordered" evidence="2">
    <location>
        <begin position="632"/>
        <end position="709"/>
    </location>
</feature>
<evidence type="ECO:0000313" key="6">
    <source>
        <dbReference type="Proteomes" id="UP000015530"/>
    </source>
</evidence>
<name>T0KPV7_COLGC</name>
<feature type="compositionally biased region" description="Acidic residues" evidence="2">
    <location>
        <begin position="672"/>
        <end position="686"/>
    </location>
</feature>
<dbReference type="InterPro" id="IPR056693">
    <property type="entry name" value="DUF7791"/>
</dbReference>
<evidence type="ECO:0000256" key="1">
    <source>
        <dbReference type="ARBA" id="ARBA00022737"/>
    </source>
</evidence>
<dbReference type="Proteomes" id="UP000015530">
    <property type="component" value="Unassembled WGS sequence"/>
</dbReference>
<dbReference type="AlphaFoldDB" id="T0KPV7"/>
<reference evidence="6" key="1">
    <citation type="journal article" date="2013" name="Mol. Plant Microbe Interact.">
        <title>Global aspects of pacC regulation of pathogenicity genes in Colletotrichum gloeosporioides as revealed by transcriptome analysis.</title>
        <authorList>
            <person name="Alkan N."/>
            <person name="Meng X."/>
            <person name="Friedlander G."/>
            <person name="Reuveni E."/>
            <person name="Sukno S."/>
            <person name="Sherman A."/>
            <person name="Thon M."/>
            <person name="Fluhr R."/>
            <person name="Prusky D."/>
        </authorList>
    </citation>
    <scope>NUCLEOTIDE SEQUENCE [LARGE SCALE GENOMIC DNA]</scope>
    <source>
        <strain evidence="6">Cg-14</strain>
    </source>
</reference>
<dbReference type="InterPro" id="IPR056884">
    <property type="entry name" value="NPHP3-like_N"/>
</dbReference>
<evidence type="ECO:0000259" key="4">
    <source>
        <dbReference type="Pfam" id="PF25053"/>
    </source>
</evidence>